<dbReference type="InterPro" id="IPR044668">
    <property type="entry name" value="PuuD-like"/>
</dbReference>
<reference evidence="1" key="1">
    <citation type="submission" date="2020-06" db="EMBL/GenBank/DDBJ databases">
        <title>Insight into the genomes of haloalkaliphilic bacilli from Kenyan soda lakes.</title>
        <authorList>
            <person name="Mwirichia R."/>
            <person name="Villamizar G.C."/>
            <person name="Poehlein A."/>
            <person name="Mugweru J."/>
            <person name="Kipnyargis A."/>
            <person name="Kiplimo D."/>
            <person name="Orwa P."/>
            <person name="Daniel R."/>
        </authorList>
    </citation>
    <scope>NUCLEOTIDE SEQUENCE</scope>
    <source>
        <strain evidence="1">B1096_S55</strain>
    </source>
</reference>
<dbReference type="Proteomes" id="UP001057753">
    <property type="component" value="Unassembled WGS sequence"/>
</dbReference>
<name>A0A9Q4B2X1_SALAG</name>
<proteinExistence type="predicted"/>
<dbReference type="PANTHER" id="PTHR43235:SF1">
    <property type="entry name" value="GLUTAMINE AMIDOTRANSFERASE PB2B2.05-RELATED"/>
    <property type="match status" value="1"/>
</dbReference>
<dbReference type="RefSeq" id="WP_257821742.1">
    <property type="nucleotide sequence ID" value="NZ_JABXYM010000001.1"/>
</dbReference>
<dbReference type="FunFam" id="3.40.50.880:FF:000030">
    <property type="entry name" value="Gamma-glutamyl-gamma-aminobutyrate hydrolase PuuD"/>
    <property type="match status" value="1"/>
</dbReference>
<dbReference type="SUPFAM" id="SSF52317">
    <property type="entry name" value="Class I glutamine amidotransferase-like"/>
    <property type="match status" value="1"/>
</dbReference>
<protein>
    <submittedName>
        <fullName evidence="1">Gamma-glutamyl-gamma-aminobutyrate hydrolase family protein</fullName>
    </submittedName>
</protein>
<dbReference type="GO" id="GO:0006598">
    <property type="term" value="P:polyamine catabolic process"/>
    <property type="evidence" value="ECO:0007669"/>
    <property type="project" value="TreeGrafter"/>
</dbReference>
<dbReference type="InterPro" id="IPR011697">
    <property type="entry name" value="Peptidase_C26"/>
</dbReference>
<comment type="caution">
    <text evidence="1">The sequence shown here is derived from an EMBL/GenBank/DDBJ whole genome shotgun (WGS) entry which is preliminary data.</text>
</comment>
<evidence type="ECO:0000313" key="2">
    <source>
        <dbReference type="Proteomes" id="UP001057753"/>
    </source>
</evidence>
<dbReference type="PANTHER" id="PTHR43235">
    <property type="entry name" value="GLUTAMINE AMIDOTRANSFERASE PB2B2.05-RELATED"/>
    <property type="match status" value="1"/>
</dbReference>
<dbReference type="PROSITE" id="PS51273">
    <property type="entry name" value="GATASE_TYPE_1"/>
    <property type="match status" value="1"/>
</dbReference>
<evidence type="ECO:0000313" key="1">
    <source>
        <dbReference type="EMBL" id="MCR6097341.1"/>
    </source>
</evidence>
<dbReference type="CDD" id="cd01745">
    <property type="entry name" value="GATase1_2"/>
    <property type="match status" value="1"/>
</dbReference>
<dbReference type="InterPro" id="IPR029062">
    <property type="entry name" value="Class_I_gatase-like"/>
</dbReference>
<gene>
    <name evidence="1" type="ORF">HXA33_12375</name>
</gene>
<sequence length="247" mass="27241">MKPFIGITSSYSDERTMQTSYDNIDAITQAGGVPVVLPNVPTNDAINATIEKLDGVLVTGGGDIDPSLFNEEPLPHLGCLHPQRDQFEVALLKEAMARNLPILALCRGCQILNIAAGGDMYQDIYSQITKPLLQHTQRAPRSFPFHTIHVTEESLLKKMTGKSKYRVNSFHHQAVRRLAEGFHISALSDDGIIEAFESSKHSFVLAVQWHPESMTTAGDIPSRKLFSTFINACHNGLSESLTNRINS</sequence>
<dbReference type="AlphaFoldDB" id="A0A9Q4B2X1"/>
<dbReference type="Pfam" id="PF07722">
    <property type="entry name" value="Peptidase_C26"/>
    <property type="match status" value="1"/>
</dbReference>
<dbReference type="GO" id="GO:0005829">
    <property type="term" value="C:cytosol"/>
    <property type="evidence" value="ECO:0007669"/>
    <property type="project" value="TreeGrafter"/>
</dbReference>
<organism evidence="1 2">
    <name type="scientific">Salipaludibacillus agaradhaerens</name>
    <name type="common">Bacillus agaradhaerens</name>
    <dbReference type="NCBI Taxonomy" id="76935"/>
    <lineage>
        <taxon>Bacteria</taxon>
        <taxon>Bacillati</taxon>
        <taxon>Bacillota</taxon>
        <taxon>Bacilli</taxon>
        <taxon>Bacillales</taxon>
        <taxon>Bacillaceae</taxon>
    </lineage>
</organism>
<accession>A0A9Q4B2X1</accession>
<keyword evidence="2" id="KW-1185">Reference proteome</keyword>
<keyword evidence="1" id="KW-0378">Hydrolase</keyword>
<dbReference type="GO" id="GO:0033969">
    <property type="term" value="F:gamma-glutamyl-gamma-aminobutyrate hydrolase activity"/>
    <property type="evidence" value="ECO:0007669"/>
    <property type="project" value="TreeGrafter"/>
</dbReference>
<dbReference type="Gene3D" id="3.40.50.880">
    <property type="match status" value="1"/>
</dbReference>
<dbReference type="EMBL" id="JABXYM010000001">
    <property type="protein sequence ID" value="MCR6097341.1"/>
    <property type="molecule type" value="Genomic_DNA"/>
</dbReference>